<dbReference type="InterPro" id="IPR036291">
    <property type="entry name" value="NAD(P)-bd_dom_sf"/>
</dbReference>
<comment type="caution">
    <text evidence="4">The sequence shown here is derived from an EMBL/GenBank/DDBJ whole genome shotgun (WGS) entry which is preliminary data.</text>
</comment>
<dbReference type="AlphaFoldDB" id="A0A2Z6QDK4"/>
<dbReference type="Proteomes" id="UP000615446">
    <property type="component" value="Unassembled WGS sequence"/>
</dbReference>
<reference evidence="5" key="2">
    <citation type="submission" date="2019-10" db="EMBL/GenBank/DDBJ databases">
        <title>Conservation and host-specific expression of non-tandemly repeated heterogenous ribosome RNA gene in arbuscular mycorrhizal fungi.</title>
        <authorList>
            <person name="Maeda T."/>
            <person name="Kobayashi Y."/>
            <person name="Nakagawa T."/>
            <person name="Ezawa T."/>
            <person name="Yamaguchi K."/>
            <person name="Bino T."/>
            <person name="Nishimoto Y."/>
            <person name="Shigenobu S."/>
            <person name="Kawaguchi M."/>
        </authorList>
    </citation>
    <scope>NUCLEOTIDE SEQUENCE</scope>
    <source>
        <strain evidence="5">HR1</strain>
    </source>
</reference>
<dbReference type="InterPro" id="IPR051164">
    <property type="entry name" value="NmrA-like_oxidored"/>
</dbReference>
<dbReference type="SUPFAM" id="SSF51735">
    <property type="entry name" value="NAD(P)-binding Rossmann-fold domains"/>
    <property type="match status" value="1"/>
</dbReference>
<dbReference type="Proteomes" id="UP000247702">
    <property type="component" value="Unassembled WGS sequence"/>
</dbReference>
<evidence type="ECO:0000313" key="4">
    <source>
        <dbReference type="EMBL" id="GBB88257.1"/>
    </source>
</evidence>
<dbReference type="PANTHER" id="PTHR42748">
    <property type="entry name" value="NITROGEN METABOLITE REPRESSION PROTEIN NMRA FAMILY MEMBER"/>
    <property type="match status" value="1"/>
</dbReference>
<proteinExistence type="inferred from homology"/>
<reference evidence="4 6" key="1">
    <citation type="submission" date="2017-11" db="EMBL/GenBank/DDBJ databases">
        <title>The genome of Rhizophagus clarus HR1 reveals common genetic basis of auxotrophy among arbuscular mycorrhizal fungi.</title>
        <authorList>
            <person name="Kobayashi Y."/>
        </authorList>
    </citation>
    <scope>NUCLEOTIDE SEQUENCE [LARGE SCALE GENOMIC DNA]</scope>
    <source>
        <strain evidence="4 6">HR1</strain>
    </source>
</reference>
<keyword evidence="2" id="KW-0521">NADP</keyword>
<comment type="similarity">
    <text evidence="1">Belongs to the NmrA-type oxidoreductase family.</text>
</comment>
<dbReference type="Pfam" id="PF05368">
    <property type="entry name" value="NmrA"/>
    <property type="match status" value="1"/>
</dbReference>
<protein>
    <submittedName>
        <fullName evidence="5">NmrA/HSCARG family protein</fullName>
    </submittedName>
</protein>
<organism evidence="4 6">
    <name type="scientific">Rhizophagus clarus</name>
    <dbReference type="NCBI Taxonomy" id="94130"/>
    <lineage>
        <taxon>Eukaryota</taxon>
        <taxon>Fungi</taxon>
        <taxon>Fungi incertae sedis</taxon>
        <taxon>Mucoromycota</taxon>
        <taxon>Glomeromycotina</taxon>
        <taxon>Glomeromycetes</taxon>
        <taxon>Glomerales</taxon>
        <taxon>Glomeraceae</taxon>
        <taxon>Rhizophagus</taxon>
    </lineage>
</organism>
<evidence type="ECO:0000256" key="2">
    <source>
        <dbReference type="ARBA" id="ARBA00022857"/>
    </source>
</evidence>
<evidence type="ECO:0000256" key="1">
    <source>
        <dbReference type="ARBA" id="ARBA00006328"/>
    </source>
</evidence>
<evidence type="ECO:0000313" key="5">
    <source>
        <dbReference type="EMBL" id="GET00874.1"/>
    </source>
</evidence>
<sequence>MFQKPLVIVSGATGAQGGSVASSLLDTGLYRVRALTRNTNSDKAKALASKGAEVFKCDLSVREDVENALSGADIA</sequence>
<evidence type="ECO:0000259" key="3">
    <source>
        <dbReference type="Pfam" id="PF05368"/>
    </source>
</evidence>
<dbReference type="Gene3D" id="3.40.50.720">
    <property type="entry name" value="NAD(P)-binding Rossmann-like Domain"/>
    <property type="match status" value="1"/>
</dbReference>
<keyword evidence="6" id="KW-1185">Reference proteome</keyword>
<dbReference type="EMBL" id="BEXD01000535">
    <property type="protein sequence ID" value="GBB88257.1"/>
    <property type="molecule type" value="Genomic_DNA"/>
</dbReference>
<dbReference type="OrthoDB" id="3358371at2759"/>
<gene>
    <name evidence="5" type="ORF">RCL2_002731600</name>
    <name evidence="4" type="ORF">RclHR1_01480022</name>
</gene>
<dbReference type="STRING" id="94130.A0A2Z6QDK4"/>
<dbReference type="PANTHER" id="PTHR42748:SF7">
    <property type="entry name" value="NMRA LIKE REDOX SENSOR 1-RELATED"/>
    <property type="match status" value="1"/>
</dbReference>
<name>A0A2Z6QDK4_9GLOM</name>
<feature type="domain" description="NmrA-like" evidence="3">
    <location>
        <begin position="4"/>
        <end position="74"/>
    </location>
</feature>
<accession>A0A2Z6QDK4</accession>
<evidence type="ECO:0000313" key="6">
    <source>
        <dbReference type="Proteomes" id="UP000247702"/>
    </source>
</evidence>
<dbReference type="InterPro" id="IPR008030">
    <property type="entry name" value="NmrA-like"/>
</dbReference>
<dbReference type="EMBL" id="BLAL01000295">
    <property type="protein sequence ID" value="GET00874.1"/>
    <property type="molecule type" value="Genomic_DNA"/>
</dbReference>